<proteinExistence type="inferred from homology"/>
<keyword evidence="4 8" id="KW-0119">Carbohydrate metabolism</keyword>
<evidence type="ECO:0000259" key="10">
    <source>
        <dbReference type="Pfam" id="PF07477"/>
    </source>
</evidence>
<evidence type="ECO:0000256" key="3">
    <source>
        <dbReference type="ARBA" id="ARBA00022801"/>
    </source>
</evidence>
<keyword evidence="2 7" id="KW-0858">Xylan degradation</keyword>
<dbReference type="Pfam" id="PF07488">
    <property type="entry name" value="Glyco_hydro_67M"/>
    <property type="match status" value="1"/>
</dbReference>
<reference evidence="12 13" key="1">
    <citation type="submission" date="2024-02" db="EMBL/GenBank/DDBJ databases">
        <title>Seven novel Bacillus-like species.</title>
        <authorList>
            <person name="Liu G."/>
        </authorList>
    </citation>
    <scope>NUCLEOTIDE SEQUENCE [LARGE SCALE GENOMIC DNA]</scope>
    <source>
        <strain evidence="12 13">FJAT-53654</strain>
    </source>
</reference>
<dbReference type="Gene3D" id="3.30.379.10">
    <property type="entry name" value="Chitobiase/beta-hexosaminidase domain 2-like"/>
    <property type="match status" value="1"/>
</dbReference>
<protein>
    <recommendedName>
        <fullName evidence="8">Xylan alpha-1,2-glucuronidase</fullName>
        <ecNumber evidence="8">3.2.1.131</ecNumber>
    </recommendedName>
</protein>
<evidence type="ECO:0000256" key="2">
    <source>
        <dbReference type="ARBA" id="ARBA00022651"/>
    </source>
</evidence>
<keyword evidence="5 7" id="KW-0326">Glycosidase</keyword>
<evidence type="ECO:0000256" key="7">
    <source>
        <dbReference type="PIRNR" id="PIRNR029900"/>
    </source>
</evidence>
<dbReference type="InterPro" id="IPR011395">
    <property type="entry name" value="Glyco_hydro_67_aGlcAse"/>
</dbReference>
<comment type="catalytic activity">
    <reaction evidence="8">
        <text>Hydrolysis of (1-&gt;2)-alpha-D-(4-O-methyl)glucuronosyl links in the main chain of hardwood xylans.</text>
        <dbReference type="EC" id="3.2.1.131"/>
    </reaction>
</comment>
<comment type="subunit">
    <text evidence="8">Homodimer.</text>
</comment>
<dbReference type="EC" id="3.2.1.131" evidence="8"/>
<evidence type="ECO:0000313" key="12">
    <source>
        <dbReference type="EMBL" id="WXB87236.1"/>
    </source>
</evidence>
<organism evidence="12 13">
    <name type="scientific">Metabacillus rhizosphaerae</name>
    <dbReference type="NCBI Taxonomy" id="3117747"/>
    <lineage>
        <taxon>Bacteria</taxon>
        <taxon>Bacillati</taxon>
        <taxon>Bacillota</taxon>
        <taxon>Bacilli</taxon>
        <taxon>Bacillales</taxon>
        <taxon>Bacillaceae</taxon>
        <taxon>Metabacillus</taxon>
    </lineage>
</organism>
<dbReference type="Pfam" id="PF07477">
    <property type="entry name" value="Glyco_hydro_67C"/>
    <property type="match status" value="1"/>
</dbReference>
<dbReference type="InterPro" id="IPR005154">
    <property type="entry name" value="Glyco_hydro_67_aGlcAse_N"/>
</dbReference>
<evidence type="ECO:0000256" key="8">
    <source>
        <dbReference type="RuleBase" id="RU361198"/>
    </source>
</evidence>
<dbReference type="InterPro" id="IPR037054">
    <property type="entry name" value="A-glucoronidase_C_sf"/>
</dbReference>
<dbReference type="InterPro" id="IPR011100">
    <property type="entry name" value="Glyco_hydro_67_cat"/>
</dbReference>
<evidence type="ECO:0000259" key="9">
    <source>
        <dbReference type="Pfam" id="PF03648"/>
    </source>
</evidence>
<keyword evidence="6 8" id="KW-0624">Polysaccharide degradation</keyword>
<dbReference type="SUPFAM" id="SSF55545">
    <property type="entry name" value="beta-N-acetylhexosaminidase-like domain"/>
    <property type="match status" value="1"/>
</dbReference>
<dbReference type="PANTHER" id="PTHR39207:SF1">
    <property type="entry name" value="ALPHA-GLUCURONIDASE A"/>
    <property type="match status" value="1"/>
</dbReference>
<feature type="domain" description="Glycosyl hydrolase family 67 catalytic" evidence="11">
    <location>
        <begin position="145"/>
        <end position="472"/>
    </location>
</feature>
<evidence type="ECO:0000256" key="4">
    <source>
        <dbReference type="ARBA" id="ARBA00023277"/>
    </source>
</evidence>
<dbReference type="InterPro" id="IPR029018">
    <property type="entry name" value="Hex-like_dom2"/>
</dbReference>
<evidence type="ECO:0000259" key="11">
    <source>
        <dbReference type="Pfam" id="PF07488"/>
    </source>
</evidence>
<evidence type="ECO:0000256" key="5">
    <source>
        <dbReference type="ARBA" id="ARBA00023295"/>
    </source>
</evidence>
<gene>
    <name evidence="12" type="ORF">WCV66_18630</name>
</gene>
<dbReference type="Gene3D" id="3.90.1330.10">
    <property type="entry name" value="Alpha-glucuronidase, C-terminal domain"/>
    <property type="match status" value="1"/>
</dbReference>
<dbReference type="EMBL" id="CP147403">
    <property type="protein sequence ID" value="WXB87236.1"/>
    <property type="molecule type" value="Genomic_DNA"/>
</dbReference>
<sequence length="698" mass="80638">MAALTNVKLEESVWKSAYNCWLQYSDIKDHSRVQEYKKVCSNLVILDQSAIIDSAKEELEKGLFSMLGETPTISYEPQKKASIVLATYDQRTIKEYGVDYEDCNILNDDGYMIQSFDYQGDKAVLLLGKTDKGILYAAFHLLRLIQMSKDINNLTIFENPKNQIRMINHWDNMLGDIERGYSGNSIFYDQNEFTHDVDRIKDYARYLSSVGINSLSINNVNVHQVESKLITKELLPHVAEIADIFRSYGINTYLSVNYASPIEIGDLNTADPLDSEVQAWWSEKVAEIYEYIPDFGGFIVKADSEHRPGPFTYGRNHADGANLLGRALEPFGGIVFWRCFVYDCLQDWRDRKTDRAKAAYDHFKQLDGEFLDNVILQIKNGPMDFQVREPVSPLFGSLKQTNQVLEFQVAQEYTGQQKDLCFLVPQWKEVLDFDTYSEGKGSTVKSIVNGSKYPFQYSGITAVSNIGNDLNWTGNTLAQANFYGYGRLIWDTELSAEEISDEWVRLTFGHDEQVVEEVNQMLLNSWQIYENYTSPLGVGWMINPGHHYGPNIEGYEYSKWGTYHFSDCLGTGVNRTVKNGTGYSGQYYPENAEIYESLETCPDELLLFFHHVSYTHRLKSGETVIQHIYNTHFLGVEQVENMKARWEQLKDKIDTYRYENVLDRFTMQLENAIEWRDRINTYFYRHSGIPDEKKRTIY</sequence>
<dbReference type="SUPFAM" id="SSF51445">
    <property type="entry name" value="(Trans)glycosidases"/>
    <property type="match status" value="1"/>
</dbReference>
<keyword evidence="3 7" id="KW-0378">Hydrolase</keyword>
<feature type="domain" description="Glycosyl hydrolase family 67 C-terminal" evidence="10">
    <location>
        <begin position="473"/>
        <end position="695"/>
    </location>
</feature>
<dbReference type="Pfam" id="PF03648">
    <property type="entry name" value="Glyco_hydro_67N"/>
    <property type="match status" value="1"/>
</dbReference>
<comment type="similarity">
    <text evidence="1 7 8">Belongs to the glycosyl hydrolase 67 family.</text>
</comment>
<dbReference type="Proteomes" id="UP001368328">
    <property type="component" value="Chromosome"/>
</dbReference>
<evidence type="ECO:0000256" key="6">
    <source>
        <dbReference type="ARBA" id="ARBA00023326"/>
    </source>
</evidence>
<accession>A0ABZ2MPD1</accession>
<dbReference type="PANTHER" id="PTHR39207">
    <property type="entry name" value="ALPHA-GLUCURONIDASE A"/>
    <property type="match status" value="1"/>
</dbReference>
<dbReference type="Gene3D" id="3.20.20.80">
    <property type="entry name" value="Glycosidases"/>
    <property type="match status" value="1"/>
</dbReference>
<dbReference type="InterPro" id="IPR011099">
    <property type="entry name" value="Glyco_hydro_67_C"/>
</dbReference>
<evidence type="ECO:0000256" key="1">
    <source>
        <dbReference type="ARBA" id="ARBA00008833"/>
    </source>
</evidence>
<name>A0ABZ2MPD1_9BACI</name>
<keyword evidence="13" id="KW-1185">Reference proteome</keyword>
<dbReference type="PIRSF" id="PIRSF029900">
    <property type="entry name" value="Alpha-glucuronds"/>
    <property type="match status" value="1"/>
</dbReference>
<evidence type="ECO:0000313" key="13">
    <source>
        <dbReference type="Proteomes" id="UP001368328"/>
    </source>
</evidence>
<dbReference type="GO" id="GO:0016787">
    <property type="term" value="F:hydrolase activity"/>
    <property type="evidence" value="ECO:0007669"/>
    <property type="project" value="UniProtKB-KW"/>
</dbReference>
<feature type="domain" description="Alpha glucuronidase N-terminal" evidence="9">
    <location>
        <begin position="20"/>
        <end position="141"/>
    </location>
</feature>
<dbReference type="InterPro" id="IPR017853">
    <property type="entry name" value="GH"/>
</dbReference>
<dbReference type="RefSeq" id="WP_338786469.1">
    <property type="nucleotide sequence ID" value="NZ_CP147403.1"/>
</dbReference>